<dbReference type="GO" id="GO:0031418">
    <property type="term" value="F:L-ascorbic acid binding"/>
    <property type="evidence" value="ECO:0007669"/>
    <property type="project" value="InterPro"/>
</dbReference>
<dbReference type="OrthoDB" id="427071at2759"/>
<feature type="signal peptide" evidence="4">
    <location>
        <begin position="1"/>
        <end position="29"/>
    </location>
</feature>
<keyword evidence="4" id="KW-0732">Signal</keyword>
<organism evidence="6 7">
    <name type="scientific">Thecamonas trahens ATCC 50062</name>
    <dbReference type="NCBI Taxonomy" id="461836"/>
    <lineage>
        <taxon>Eukaryota</taxon>
        <taxon>Apusozoa</taxon>
        <taxon>Apusomonadida</taxon>
        <taxon>Apusomonadidae</taxon>
        <taxon>Thecamonas</taxon>
    </lineage>
</organism>
<keyword evidence="7" id="KW-1185">Reference proteome</keyword>
<evidence type="ECO:0000259" key="5">
    <source>
        <dbReference type="SMART" id="SM00702"/>
    </source>
</evidence>
<dbReference type="OMA" id="YESFHYT"/>
<dbReference type="GO" id="GO:0051213">
    <property type="term" value="F:dioxygenase activity"/>
    <property type="evidence" value="ECO:0007669"/>
    <property type="project" value="UniProtKB-KW"/>
</dbReference>
<keyword evidence="2" id="KW-0223">Dioxygenase</keyword>
<sequence>MQSARATLGILLAALAGLLLTTMLAPTSGPDGLPLPASLPAPLLAAARDCGDSPPPSPTRCEPARCGRLAVDGIVSPEHADALRALMDAALAVGGGGSGGVSILDLTSGAVSHRNRFADLFRLLAARPEAGRLDATALDVYAHVVTSVRDLIASVFEAETGRQLYLSSPTFFSRFNGSQPPATDHDEYWHTHVDTVAYPDFTYTGLVYLADPAAVDGGDGDGDGDGDGFAGGEFEFTDTASRIVPRKGRILVFSSGGENPHRVRRVTAGLRYALTISFTCDPARGIDDADFLARARAAATQA</sequence>
<accession>A0A0L0DB34</accession>
<dbReference type="AlphaFoldDB" id="A0A0L0DB34"/>
<evidence type="ECO:0000313" key="7">
    <source>
        <dbReference type="Proteomes" id="UP000054408"/>
    </source>
</evidence>
<dbReference type="SMART" id="SM00702">
    <property type="entry name" value="P4Hc"/>
    <property type="match status" value="1"/>
</dbReference>
<dbReference type="Gene3D" id="2.60.120.620">
    <property type="entry name" value="q2cbj1_9rhob like domain"/>
    <property type="match status" value="1"/>
</dbReference>
<feature type="chain" id="PRO_5005537333" evidence="4">
    <location>
        <begin position="30"/>
        <end position="302"/>
    </location>
</feature>
<protein>
    <submittedName>
        <fullName evidence="6">PKHD domain-containing transmembrane protein</fullName>
    </submittedName>
</protein>
<dbReference type="GeneID" id="25564466"/>
<dbReference type="Proteomes" id="UP000054408">
    <property type="component" value="Unassembled WGS sequence"/>
</dbReference>
<proteinExistence type="predicted"/>
<feature type="domain" description="Prolyl 4-hydroxylase alpha subunit" evidence="5">
    <location>
        <begin position="66"/>
        <end position="279"/>
    </location>
</feature>
<evidence type="ECO:0000256" key="2">
    <source>
        <dbReference type="ARBA" id="ARBA00022964"/>
    </source>
</evidence>
<dbReference type="RefSeq" id="XP_013758618.1">
    <property type="nucleotide sequence ID" value="XM_013903164.1"/>
</dbReference>
<gene>
    <name evidence="6" type="ORF">AMSG_04953</name>
</gene>
<keyword evidence="6" id="KW-0812">Transmembrane</keyword>
<dbReference type="GO" id="GO:0016020">
    <property type="term" value="C:membrane"/>
    <property type="evidence" value="ECO:0007669"/>
    <property type="project" value="TreeGrafter"/>
</dbReference>
<evidence type="ECO:0000256" key="4">
    <source>
        <dbReference type="SAM" id="SignalP"/>
    </source>
</evidence>
<dbReference type="GO" id="GO:0005506">
    <property type="term" value="F:iron ion binding"/>
    <property type="evidence" value="ECO:0007669"/>
    <property type="project" value="InterPro"/>
</dbReference>
<evidence type="ECO:0000313" key="6">
    <source>
        <dbReference type="EMBL" id="KNC48508.1"/>
    </source>
</evidence>
<dbReference type="InterPro" id="IPR039210">
    <property type="entry name" value="OGFOD3"/>
</dbReference>
<dbReference type="eggNOG" id="ENOG502QR2P">
    <property type="taxonomic scope" value="Eukaryota"/>
</dbReference>
<dbReference type="Pfam" id="PF13640">
    <property type="entry name" value="2OG-FeII_Oxy_3"/>
    <property type="match status" value="1"/>
</dbReference>
<dbReference type="InterPro" id="IPR044862">
    <property type="entry name" value="Pro_4_hyd_alph_FE2OG_OXY"/>
</dbReference>
<dbReference type="InterPro" id="IPR006620">
    <property type="entry name" value="Pro_4_hyd_alph"/>
</dbReference>
<keyword evidence="6" id="KW-0472">Membrane</keyword>
<reference evidence="6 7" key="1">
    <citation type="submission" date="2010-05" db="EMBL/GenBank/DDBJ databases">
        <title>The Genome Sequence of Thecamonas trahens ATCC 50062.</title>
        <authorList>
            <consortium name="The Broad Institute Genome Sequencing Platform"/>
            <person name="Russ C."/>
            <person name="Cuomo C."/>
            <person name="Shea T."/>
            <person name="Young S.K."/>
            <person name="Zeng Q."/>
            <person name="Koehrsen M."/>
            <person name="Haas B."/>
            <person name="Borodovsky M."/>
            <person name="Guigo R."/>
            <person name="Alvarado L."/>
            <person name="Berlin A."/>
            <person name="Bochicchio J."/>
            <person name="Borenstein D."/>
            <person name="Chapman S."/>
            <person name="Chen Z."/>
            <person name="Freedman E."/>
            <person name="Gellesch M."/>
            <person name="Goldberg J."/>
            <person name="Griggs A."/>
            <person name="Gujja S."/>
            <person name="Heilman E."/>
            <person name="Heiman D."/>
            <person name="Hepburn T."/>
            <person name="Howarth C."/>
            <person name="Jen D."/>
            <person name="Larson L."/>
            <person name="Mehta T."/>
            <person name="Park D."/>
            <person name="Pearson M."/>
            <person name="Roberts A."/>
            <person name="Saif S."/>
            <person name="Shenoy N."/>
            <person name="Sisk P."/>
            <person name="Stolte C."/>
            <person name="Sykes S."/>
            <person name="Thomson T."/>
            <person name="Walk T."/>
            <person name="White J."/>
            <person name="Yandava C."/>
            <person name="Burger G."/>
            <person name="Gray M.W."/>
            <person name="Holland P.W.H."/>
            <person name="King N."/>
            <person name="Lang F.B.F."/>
            <person name="Roger A.J."/>
            <person name="Ruiz-Trillo I."/>
            <person name="Lander E."/>
            <person name="Nusbaum C."/>
        </authorList>
    </citation>
    <scope>NUCLEOTIDE SEQUENCE [LARGE SCALE GENOMIC DNA]</scope>
    <source>
        <strain evidence="6 7">ATCC 50062</strain>
    </source>
</reference>
<dbReference type="GO" id="GO:0016705">
    <property type="term" value="F:oxidoreductase activity, acting on paired donors, with incorporation or reduction of molecular oxygen"/>
    <property type="evidence" value="ECO:0007669"/>
    <property type="project" value="InterPro"/>
</dbReference>
<name>A0A0L0DB34_THETB</name>
<comment type="cofactor">
    <cofactor evidence="1">
        <name>L-ascorbate</name>
        <dbReference type="ChEBI" id="CHEBI:38290"/>
    </cofactor>
</comment>
<evidence type="ECO:0000256" key="3">
    <source>
        <dbReference type="ARBA" id="ARBA00023002"/>
    </source>
</evidence>
<dbReference type="STRING" id="461836.A0A0L0DB34"/>
<dbReference type="PANTHER" id="PTHR14650:SF1">
    <property type="entry name" value="2-OXOGLUTARATE AND IRON-DEPENDENT OXYGENASE DOMAIN-CONTAINING PROTEIN 3"/>
    <property type="match status" value="1"/>
</dbReference>
<keyword evidence="3" id="KW-0560">Oxidoreductase</keyword>
<evidence type="ECO:0000256" key="1">
    <source>
        <dbReference type="ARBA" id="ARBA00001961"/>
    </source>
</evidence>
<dbReference type="EMBL" id="GL349451">
    <property type="protein sequence ID" value="KNC48508.1"/>
    <property type="molecule type" value="Genomic_DNA"/>
</dbReference>
<dbReference type="PANTHER" id="PTHR14650">
    <property type="entry name" value="PROLYL HYDROXYLASE-RELATED"/>
    <property type="match status" value="1"/>
</dbReference>